<gene>
    <name evidence="7" type="ORF">H8705_02830</name>
</gene>
<dbReference type="SUPFAM" id="SSF53822">
    <property type="entry name" value="Periplasmic binding protein-like I"/>
    <property type="match status" value="1"/>
</dbReference>
<evidence type="ECO:0000256" key="1">
    <source>
        <dbReference type="ARBA" id="ARBA00004196"/>
    </source>
</evidence>
<keyword evidence="3 5" id="KW-0732">Signal</keyword>
<evidence type="ECO:0000313" key="8">
    <source>
        <dbReference type="Proteomes" id="UP000623678"/>
    </source>
</evidence>
<dbReference type="Proteomes" id="UP000623678">
    <property type="component" value="Unassembled WGS sequence"/>
</dbReference>
<proteinExistence type="inferred from homology"/>
<dbReference type="Pfam" id="PF13407">
    <property type="entry name" value="Peripla_BP_4"/>
    <property type="match status" value="1"/>
</dbReference>
<dbReference type="GO" id="GO:0030246">
    <property type="term" value="F:carbohydrate binding"/>
    <property type="evidence" value="ECO:0007669"/>
    <property type="project" value="UniProtKB-ARBA"/>
</dbReference>
<comment type="subcellular location">
    <subcellularLocation>
        <location evidence="1">Cell envelope</location>
    </subcellularLocation>
</comment>
<name>A0A926ELD3_9FIRM</name>
<feature type="compositionally biased region" description="Low complexity" evidence="4">
    <location>
        <begin position="26"/>
        <end position="48"/>
    </location>
</feature>
<evidence type="ECO:0000313" key="7">
    <source>
        <dbReference type="EMBL" id="MBC8584510.1"/>
    </source>
</evidence>
<dbReference type="RefSeq" id="WP_262394343.1">
    <property type="nucleotide sequence ID" value="NZ_JACRTD010000002.1"/>
</dbReference>
<dbReference type="PANTHER" id="PTHR46847">
    <property type="entry name" value="D-ALLOSE-BINDING PERIPLASMIC PROTEIN-RELATED"/>
    <property type="match status" value="1"/>
</dbReference>
<dbReference type="AlphaFoldDB" id="A0A926ELD3"/>
<accession>A0A926ELD3</accession>
<reference evidence="7" key="1">
    <citation type="submission" date="2020-08" db="EMBL/GenBank/DDBJ databases">
        <title>Genome public.</title>
        <authorList>
            <person name="Liu C."/>
            <person name="Sun Q."/>
        </authorList>
    </citation>
    <scope>NUCLEOTIDE SEQUENCE</scope>
    <source>
        <strain evidence="7">NSJ-64</strain>
    </source>
</reference>
<dbReference type="Gene3D" id="3.40.50.2300">
    <property type="match status" value="2"/>
</dbReference>
<feature type="domain" description="Periplasmic binding protein" evidence="6">
    <location>
        <begin position="58"/>
        <end position="316"/>
    </location>
</feature>
<dbReference type="InterPro" id="IPR028082">
    <property type="entry name" value="Peripla_BP_I"/>
</dbReference>
<evidence type="ECO:0000256" key="2">
    <source>
        <dbReference type="ARBA" id="ARBA00007639"/>
    </source>
</evidence>
<dbReference type="EMBL" id="JACRTD010000002">
    <property type="protein sequence ID" value="MBC8584510.1"/>
    <property type="molecule type" value="Genomic_DNA"/>
</dbReference>
<evidence type="ECO:0000256" key="4">
    <source>
        <dbReference type="SAM" id="MobiDB-lite"/>
    </source>
</evidence>
<dbReference type="PANTHER" id="PTHR46847:SF1">
    <property type="entry name" value="D-ALLOSE-BINDING PERIPLASMIC PROTEIN-RELATED"/>
    <property type="match status" value="1"/>
</dbReference>
<dbReference type="GO" id="GO:0030313">
    <property type="term" value="C:cell envelope"/>
    <property type="evidence" value="ECO:0007669"/>
    <property type="project" value="UniProtKB-SubCell"/>
</dbReference>
<organism evidence="7 8">
    <name type="scientific">Youxingia wuxianensis</name>
    <dbReference type="NCBI Taxonomy" id="2763678"/>
    <lineage>
        <taxon>Bacteria</taxon>
        <taxon>Bacillati</taxon>
        <taxon>Bacillota</taxon>
        <taxon>Clostridia</taxon>
        <taxon>Eubacteriales</taxon>
        <taxon>Oscillospiraceae</taxon>
        <taxon>Youxingia</taxon>
    </lineage>
</organism>
<dbReference type="InterPro" id="IPR025997">
    <property type="entry name" value="SBP_2_dom"/>
</dbReference>
<evidence type="ECO:0000256" key="5">
    <source>
        <dbReference type="SAM" id="SignalP"/>
    </source>
</evidence>
<feature type="region of interest" description="Disordered" evidence="4">
    <location>
        <begin position="26"/>
        <end position="52"/>
    </location>
</feature>
<comment type="caution">
    <text evidence="7">The sequence shown here is derived from an EMBL/GenBank/DDBJ whole genome shotgun (WGS) entry which is preliminary data.</text>
</comment>
<protein>
    <submittedName>
        <fullName evidence="7">Sugar ABC transporter substrate-binding protein</fullName>
    </submittedName>
</protein>
<sequence>MKKVVALILSALMILTCVAGCASSTDSSTPAPSSSADQPASDASSEAPADGEKEVVRIGMSANNIGIDDYQTKCDELLREYASTLEGVELTVLDAAGDVNTQISQIQDFIQQDMDAIIVWATDSVSVIPGLQQAQEAGVPIMCTNNPIDPSGEEYLTAFVGPDHYQEAVMCAEMLADMFPDGANVVQLTGTPGYDVSTWRQDGFEASIPENITILETQNADWNREKAQQQMEKLILKYGDQIDALYAADDNIAIGAYNALKAANMDIPIIACAFIGNEEGVKCMEDGIIDACVLQSPFPEAPAVMDTAVKIAKGEEVEFLTRYDLYPVTSENVRQVITDNGFEVWK</sequence>
<feature type="signal peptide" evidence="5">
    <location>
        <begin position="1"/>
        <end position="19"/>
    </location>
</feature>
<dbReference type="CDD" id="cd01536">
    <property type="entry name" value="PBP1_ABC_sugar_binding-like"/>
    <property type="match status" value="1"/>
</dbReference>
<evidence type="ECO:0000259" key="6">
    <source>
        <dbReference type="Pfam" id="PF13407"/>
    </source>
</evidence>
<feature type="chain" id="PRO_5039503942" evidence="5">
    <location>
        <begin position="20"/>
        <end position="346"/>
    </location>
</feature>
<comment type="similarity">
    <text evidence="2">Belongs to the bacterial solute-binding protein 2 family.</text>
</comment>
<keyword evidence="8" id="KW-1185">Reference proteome</keyword>
<evidence type="ECO:0000256" key="3">
    <source>
        <dbReference type="ARBA" id="ARBA00022729"/>
    </source>
</evidence>